<dbReference type="RefSeq" id="XP_008720230.1">
    <property type="nucleotide sequence ID" value="XM_008722008.1"/>
</dbReference>
<name>W2RNH0_CYPE1</name>
<dbReference type="Proteomes" id="UP000030752">
    <property type="component" value="Unassembled WGS sequence"/>
</dbReference>
<feature type="chain" id="PRO_5004824924" description="Peptidase A1 domain-containing protein" evidence="1">
    <location>
        <begin position="28"/>
        <end position="323"/>
    </location>
</feature>
<dbReference type="EMBL" id="KB822723">
    <property type="protein sequence ID" value="ETN38061.1"/>
    <property type="molecule type" value="Genomic_DNA"/>
</dbReference>
<dbReference type="AlphaFoldDB" id="W2RNH0"/>
<feature type="signal peptide" evidence="1">
    <location>
        <begin position="1"/>
        <end position="27"/>
    </location>
</feature>
<organism evidence="2 3">
    <name type="scientific">Cyphellophora europaea (strain CBS 101466)</name>
    <name type="common">Phialophora europaea</name>
    <dbReference type="NCBI Taxonomy" id="1220924"/>
    <lineage>
        <taxon>Eukaryota</taxon>
        <taxon>Fungi</taxon>
        <taxon>Dikarya</taxon>
        <taxon>Ascomycota</taxon>
        <taxon>Pezizomycotina</taxon>
        <taxon>Eurotiomycetes</taxon>
        <taxon>Chaetothyriomycetidae</taxon>
        <taxon>Chaetothyriales</taxon>
        <taxon>Cyphellophoraceae</taxon>
        <taxon>Cyphellophora</taxon>
    </lineage>
</organism>
<dbReference type="GeneID" id="19975024"/>
<dbReference type="VEuPathDB" id="FungiDB:HMPREF1541_07685"/>
<proteinExistence type="predicted"/>
<evidence type="ECO:0008006" key="4">
    <source>
        <dbReference type="Google" id="ProtNLM"/>
    </source>
</evidence>
<dbReference type="OrthoDB" id="4118429at2759"/>
<keyword evidence="3" id="KW-1185">Reference proteome</keyword>
<evidence type="ECO:0000313" key="3">
    <source>
        <dbReference type="Proteomes" id="UP000030752"/>
    </source>
</evidence>
<sequence length="323" mass="35110">MWMEEIAARVAGLLAVLLLTSTQLTVAEDQVPISSLSKPYNVSLKFDDLATDDSGIGWHPTSKTQPALHYSSLYLQGFSVINTSRAQINATDVQCAVSAPNALFAAIDRHSGLPWPRFSTRDTSVPFDPHKPSDRTFKLTEMYLKPAGEFTGVPGQVVVGIYVSMLKSPPDDVPDNGNDAADRFPGLLGGQPAPTLRHGAQLGVGFQTARQKPFRLWPGLFGREVTGFGVGSDILEIQASLLRFNESRGAWDVEDFGFCVDNVVFEVTPVGNDHHEQLHVGNEEQHGCLNNDAGPLLFKANGELALEGDLESEALLHMLDETE</sequence>
<gene>
    <name evidence="2" type="ORF">HMPREF1541_07685</name>
</gene>
<evidence type="ECO:0000256" key="1">
    <source>
        <dbReference type="SAM" id="SignalP"/>
    </source>
</evidence>
<accession>W2RNH0</accession>
<dbReference type="HOGENOM" id="CLU_915280_0_0_1"/>
<keyword evidence="1" id="KW-0732">Signal</keyword>
<dbReference type="InParanoid" id="W2RNH0"/>
<protein>
    <recommendedName>
        <fullName evidence="4">Peptidase A1 domain-containing protein</fullName>
    </recommendedName>
</protein>
<reference evidence="2 3" key="1">
    <citation type="submission" date="2013-03" db="EMBL/GenBank/DDBJ databases">
        <title>The Genome Sequence of Phialophora europaea CBS 101466.</title>
        <authorList>
            <consortium name="The Broad Institute Genomics Platform"/>
            <person name="Cuomo C."/>
            <person name="de Hoog S."/>
            <person name="Gorbushina A."/>
            <person name="Walker B."/>
            <person name="Young S.K."/>
            <person name="Zeng Q."/>
            <person name="Gargeya S."/>
            <person name="Fitzgerald M."/>
            <person name="Haas B."/>
            <person name="Abouelleil A."/>
            <person name="Allen A.W."/>
            <person name="Alvarado L."/>
            <person name="Arachchi H.M."/>
            <person name="Berlin A.M."/>
            <person name="Chapman S.B."/>
            <person name="Gainer-Dewar J."/>
            <person name="Goldberg J."/>
            <person name="Griggs A."/>
            <person name="Gujja S."/>
            <person name="Hansen M."/>
            <person name="Howarth C."/>
            <person name="Imamovic A."/>
            <person name="Ireland A."/>
            <person name="Larimer J."/>
            <person name="McCowan C."/>
            <person name="Murphy C."/>
            <person name="Pearson M."/>
            <person name="Poon T.W."/>
            <person name="Priest M."/>
            <person name="Roberts A."/>
            <person name="Saif S."/>
            <person name="Shea T."/>
            <person name="Sisk P."/>
            <person name="Sykes S."/>
            <person name="Wortman J."/>
            <person name="Nusbaum C."/>
            <person name="Birren B."/>
        </authorList>
    </citation>
    <scope>NUCLEOTIDE SEQUENCE [LARGE SCALE GENOMIC DNA]</scope>
    <source>
        <strain evidence="2 3">CBS 101466</strain>
    </source>
</reference>
<evidence type="ECO:0000313" key="2">
    <source>
        <dbReference type="EMBL" id="ETN38061.1"/>
    </source>
</evidence>